<dbReference type="Proteomes" id="UP000191285">
    <property type="component" value="Unassembled WGS sequence"/>
</dbReference>
<dbReference type="OrthoDB" id="4347359at2759"/>
<sequence length="600" mass="67330">MASVNDIPVEVWSMIINEAFEIVTHDALHGIVMIFNGALGQKVAAKARAGYGLVQRNLFRTLWAIDHHDSYEEASIQARIIALQGECTELQLFLNAHPDGDGDPAVAAVQATLALRLTELNAHYNYLNGWAARPGPVAGCRPENVEYPPGPGKDTVGEVFNTGCFECFHFMFLSQNHPLSIGGYDERGQSYIGKAAAMPPWNGTQERILHAMVQAADLRDLLNIEQITMHNPDGADEINTLRNIGRWESVRNAWIDHFFALTVAPAVGAPVMVVMPLTHQELTKQSRGSEYWMRYLDFTHYIRAYNSGLHFCEMNDPIGETSSWFSLLRRRPTNDTQSILTHMCRWSTDGVNEHINIGFPRPGVNGIPGLNEFPTLRATSSVPPWFMAMWRGHRDYARIIAGARRVRKTDICKIKKDSGPVVDRLIGYAAIQHMNNDGVAMLRDWLDSARDEMTQAGTAKYGNIIDLINDVLAHYSRLASQIQDLYKAIARGDAPEPELNPGVTLQQAEAEEMATLQGHASDMIDALMTRSIRFQMQMDISSEVYDMTLVDTQAFIDYVRDDIAPRQRSRHYRYRGQRPLLNRIIGSGGRITRNRRRGGG</sequence>
<dbReference type="AlphaFoldDB" id="A0A1V6TPS7"/>
<reference evidence="2" key="1">
    <citation type="journal article" date="2017" name="Nat. Microbiol.">
        <title>Global analysis of biosynthetic gene clusters reveals vast potential of secondary metabolite production in Penicillium species.</title>
        <authorList>
            <person name="Nielsen J.C."/>
            <person name="Grijseels S."/>
            <person name="Prigent S."/>
            <person name="Ji B."/>
            <person name="Dainat J."/>
            <person name="Nielsen K.F."/>
            <person name="Frisvad J.C."/>
            <person name="Workman M."/>
            <person name="Nielsen J."/>
        </authorList>
    </citation>
    <scope>NUCLEOTIDE SEQUENCE [LARGE SCALE GENOMIC DNA]</scope>
    <source>
        <strain evidence="2">IBT 24891</strain>
    </source>
</reference>
<accession>A0A1V6TPS7</accession>
<organism evidence="1 2">
    <name type="scientific">Penicillium steckii</name>
    <dbReference type="NCBI Taxonomy" id="303698"/>
    <lineage>
        <taxon>Eukaryota</taxon>
        <taxon>Fungi</taxon>
        <taxon>Dikarya</taxon>
        <taxon>Ascomycota</taxon>
        <taxon>Pezizomycotina</taxon>
        <taxon>Eurotiomycetes</taxon>
        <taxon>Eurotiomycetidae</taxon>
        <taxon>Eurotiales</taxon>
        <taxon>Aspergillaceae</taxon>
        <taxon>Penicillium</taxon>
    </lineage>
</organism>
<protein>
    <submittedName>
        <fullName evidence="1">Uncharacterized protein</fullName>
    </submittedName>
</protein>
<dbReference type="EMBL" id="MLKD01000004">
    <property type="protein sequence ID" value="OQE27829.1"/>
    <property type="molecule type" value="Genomic_DNA"/>
</dbReference>
<evidence type="ECO:0000313" key="1">
    <source>
        <dbReference type="EMBL" id="OQE27829.1"/>
    </source>
</evidence>
<comment type="caution">
    <text evidence="1">The sequence shown here is derived from an EMBL/GenBank/DDBJ whole genome shotgun (WGS) entry which is preliminary data.</text>
</comment>
<gene>
    <name evidence="1" type="ORF">PENSTE_c004G03101</name>
</gene>
<name>A0A1V6TPS7_9EURO</name>
<evidence type="ECO:0000313" key="2">
    <source>
        <dbReference type="Proteomes" id="UP000191285"/>
    </source>
</evidence>
<proteinExistence type="predicted"/>
<keyword evidence="2" id="KW-1185">Reference proteome</keyword>